<evidence type="ECO:0000259" key="7">
    <source>
        <dbReference type="Pfam" id="PF02776"/>
    </source>
</evidence>
<organism evidence="8 9">
    <name type="scientific">Paeniglutamicibacter cryotolerans</name>
    <dbReference type="NCBI Taxonomy" id="670079"/>
    <lineage>
        <taxon>Bacteria</taxon>
        <taxon>Bacillati</taxon>
        <taxon>Actinomycetota</taxon>
        <taxon>Actinomycetes</taxon>
        <taxon>Micrococcales</taxon>
        <taxon>Micrococcaceae</taxon>
        <taxon>Paeniglutamicibacter</taxon>
    </lineage>
</organism>
<dbReference type="RefSeq" id="WP_183509475.1">
    <property type="nucleotide sequence ID" value="NZ_BAABGK010000112.1"/>
</dbReference>
<gene>
    <name evidence="6" type="primary">menD</name>
    <name evidence="8" type="ORF">E9229_000292</name>
</gene>
<proteinExistence type="inferred from homology"/>
<sequence length="580" mass="60023">MSPHPRSLSSMVAARHAVASLLEGGVEHVIICPGSRSAPLAYALAEAEARGEVTLHVRIDERDAGFTALGLGLATGLPAAIVTTSGTAVGELLPAVMEANHAGIPLLVLSADRPEELHGTGANQTTRQLGLFSSHVRHCADIEAGIDPCREVEAGVLICRGLDAAGVPVGAHAACPRPGVPGPVQLNIGFRDPLVPGPGDSLATATAGCRVSCNEASSDTPEAVAANPGELAESRTVVVAGHGAGLAAERFAREHGLPLLAEPSSNARFGPTAIAPYRLLIDFFSERIERVVVFGRPTLSRPVARLLNRPGLPAALYIPTPVAWFEPGRRAEVVITEASELSLFARRGPRGWLDQWQRAGQNAARAIGTVLEDHEGLTGPELAREVWDAAKGPLVIGSSNAIRDADLCAVPGAMPFGPVYANRGLAGIDGTLATATGVALAGTGGRTTVLVGDVTFLHDVGGLLLGAGEPEPELDIVVLNDAGGAIFSTLEHGGVAAAGRYGHTVQRLFGTPQNVDLSSLAVAYKLGYVAVGDVAGLRAALRVEARGRRIIDVSIDSSDLRQLHAAISRAVKKAISEQQR</sequence>
<dbReference type="Gene3D" id="3.40.50.1220">
    <property type="entry name" value="TPP-binding domain"/>
    <property type="match status" value="1"/>
</dbReference>
<dbReference type="HAMAP" id="MF_01659">
    <property type="entry name" value="MenD"/>
    <property type="match status" value="1"/>
</dbReference>
<evidence type="ECO:0000256" key="3">
    <source>
        <dbReference type="ARBA" id="ARBA00022842"/>
    </source>
</evidence>
<dbReference type="EC" id="2.2.1.9" evidence="6"/>
<dbReference type="UniPathway" id="UPA00079"/>
<comment type="pathway">
    <text evidence="6">Quinol/quinone metabolism; menaquinone biosynthesis.</text>
</comment>
<comment type="subunit">
    <text evidence="6">Homodimer.</text>
</comment>
<dbReference type="NCBIfam" id="TIGR00173">
    <property type="entry name" value="menD"/>
    <property type="match status" value="1"/>
</dbReference>
<evidence type="ECO:0000313" key="9">
    <source>
        <dbReference type="Proteomes" id="UP000523000"/>
    </source>
</evidence>
<comment type="cofactor">
    <cofactor evidence="6">
        <name>Mg(2+)</name>
        <dbReference type="ChEBI" id="CHEBI:18420"/>
    </cofactor>
    <cofactor evidence="6">
        <name>Mn(2+)</name>
        <dbReference type="ChEBI" id="CHEBI:29035"/>
    </cofactor>
</comment>
<dbReference type="SUPFAM" id="SSF52518">
    <property type="entry name" value="Thiamin diphosphate-binding fold (THDP-binding)"/>
    <property type="match status" value="2"/>
</dbReference>
<dbReference type="InterPro" id="IPR029061">
    <property type="entry name" value="THDP-binding"/>
</dbReference>
<evidence type="ECO:0000256" key="5">
    <source>
        <dbReference type="ARBA" id="ARBA00023211"/>
    </source>
</evidence>
<keyword evidence="9" id="KW-1185">Reference proteome</keyword>
<dbReference type="GO" id="GO:0009234">
    <property type="term" value="P:menaquinone biosynthetic process"/>
    <property type="evidence" value="ECO:0007669"/>
    <property type="project" value="UniProtKB-UniRule"/>
</dbReference>
<dbReference type="Gene3D" id="3.40.50.970">
    <property type="match status" value="2"/>
</dbReference>
<evidence type="ECO:0000256" key="1">
    <source>
        <dbReference type="ARBA" id="ARBA00022679"/>
    </source>
</evidence>
<dbReference type="GO" id="GO:0030976">
    <property type="term" value="F:thiamine pyrophosphate binding"/>
    <property type="evidence" value="ECO:0007669"/>
    <property type="project" value="UniProtKB-UniRule"/>
</dbReference>
<name>A0A839QPT7_9MICC</name>
<keyword evidence="4 6" id="KW-0786">Thiamine pyrophosphate</keyword>
<dbReference type="CDD" id="cd02009">
    <property type="entry name" value="TPP_SHCHC_synthase"/>
    <property type="match status" value="1"/>
</dbReference>
<dbReference type="GO" id="GO:0000287">
    <property type="term" value="F:magnesium ion binding"/>
    <property type="evidence" value="ECO:0007669"/>
    <property type="project" value="UniProtKB-UniRule"/>
</dbReference>
<evidence type="ECO:0000313" key="8">
    <source>
        <dbReference type="EMBL" id="MBB2994101.1"/>
    </source>
</evidence>
<dbReference type="PANTHER" id="PTHR42916">
    <property type="entry name" value="2-SUCCINYL-5-ENOLPYRUVYL-6-HYDROXY-3-CYCLOHEXENE-1-CARBOXYLATE SYNTHASE"/>
    <property type="match status" value="1"/>
</dbReference>
<comment type="caution">
    <text evidence="8">The sequence shown here is derived from an EMBL/GenBank/DDBJ whole genome shotgun (WGS) entry which is preliminary data.</text>
</comment>
<dbReference type="GO" id="GO:0070204">
    <property type="term" value="F:2-succinyl-5-enolpyruvyl-6-hydroxy-3-cyclohexene-1-carboxylic-acid synthase activity"/>
    <property type="evidence" value="ECO:0007669"/>
    <property type="project" value="UniProtKB-UniRule"/>
</dbReference>
<dbReference type="InterPro" id="IPR012001">
    <property type="entry name" value="Thiamin_PyroP_enz_TPP-bd_dom"/>
</dbReference>
<dbReference type="Proteomes" id="UP000523000">
    <property type="component" value="Unassembled WGS sequence"/>
</dbReference>
<evidence type="ECO:0000256" key="2">
    <source>
        <dbReference type="ARBA" id="ARBA00022723"/>
    </source>
</evidence>
<dbReference type="CDD" id="cd07037">
    <property type="entry name" value="TPP_PYR_MenD"/>
    <property type="match status" value="1"/>
</dbReference>
<keyword evidence="2 6" id="KW-0479">Metal-binding</keyword>
<dbReference type="GO" id="GO:0030145">
    <property type="term" value="F:manganese ion binding"/>
    <property type="evidence" value="ECO:0007669"/>
    <property type="project" value="UniProtKB-UniRule"/>
</dbReference>
<dbReference type="InterPro" id="IPR004433">
    <property type="entry name" value="MenaQ_synth_MenD"/>
</dbReference>
<feature type="domain" description="Thiamine pyrophosphate enzyme N-terminal TPP-binding" evidence="7">
    <location>
        <begin position="15"/>
        <end position="126"/>
    </location>
</feature>
<reference evidence="8 9" key="1">
    <citation type="submission" date="2020-08" db="EMBL/GenBank/DDBJ databases">
        <title>Sequencing the genomes of 1000 actinobacteria strains.</title>
        <authorList>
            <person name="Klenk H.-P."/>
        </authorList>
    </citation>
    <scope>NUCLEOTIDE SEQUENCE [LARGE SCALE GENOMIC DNA]</scope>
    <source>
        <strain evidence="8 9">DSM 22826</strain>
    </source>
</reference>
<keyword evidence="3 6" id="KW-0460">Magnesium</keyword>
<evidence type="ECO:0000256" key="4">
    <source>
        <dbReference type="ARBA" id="ARBA00023052"/>
    </source>
</evidence>
<comment type="catalytic activity">
    <reaction evidence="6">
        <text>isochorismate + 2-oxoglutarate + H(+) = 5-enolpyruvoyl-6-hydroxy-2-succinyl-cyclohex-3-ene-1-carboxylate + CO2</text>
        <dbReference type="Rhea" id="RHEA:25593"/>
        <dbReference type="ChEBI" id="CHEBI:15378"/>
        <dbReference type="ChEBI" id="CHEBI:16526"/>
        <dbReference type="ChEBI" id="CHEBI:16810"/>
        <dbReference type="ChEBI" id="CHEBI:29780"/>
        <dbReference type="ChEBI" id="CHEBI:58818"/>
        <dbReference type="EC" id="2.2.1.9"/>
    </reaction>
</comment>
<comment type="pathway">
    <text evidence="6">Quinol/quinone metabolism; 1,4-dihydroxy-2-naphthoate biosynthesis; 1,4-dihydroxy-2-naphthoate from chorismate: step 2/7.</text>
</comment>
<dbReference type="EMBL" id="JACHVS010000001">
    <property type="protein sequence ID" value="MBB2994101.1"/>
    <property type="molecule type" value="Genomic_DNA"/>
</dbReference>
<accession>A0A839QPT7</accession>
<keyword evidence="6" id="KW-0474">Menaquinone biosynthesis</keyword>
<dbReference type="AlphaFoldDB" id="A0A839QPT7"/>
<dbReference type="PIRSF" id="PIRSF004983">
    <property type="entry name" value="MenD"/>
    <property type="match status" value="1"/>
</dbReference>
<comment type="cofactor">
    <cofactor evidence="6">
        <name>thiamine diphosphate</name>
        <dbReference type="ChEBI" id="CHEBI:58937"/>
    </cofactor>
    <text evidence="6">Binds 1 thiamine pyrophosphate per subunit.</text>
</comment>
<evidence type="ECO:0000256" key="6">
    <source>
        <dbReference type="HAMAP-Rule" id="MF_01659"/>
    </source>
</evidence>
<protein>
    <recommendedName>
        <fullName evidence="6">2-succinyl-5-enolpyruvyl-6-hydroxy-3-cyclohexene-1-carboxylate synthase</fullName>
        <shortName evidence="6">SEPHCHC synthase</shortName>
        <ecNumber evidence="6">2.2.1.9</ecNumber>
    </recommendedName>
    <alternativeName>
        <fullName evidence="6">Menaquinone biosynthesis protein MenD</fullName>
    </alternativeName>
</protein>
<keyword evidence="5 6" id="KW-0464">Manganese</keyword>
<comment type="similarity">
    <text evidence="6">Belongs to the TPP enzyme family. MenD subfamily.</text>
</comment>
<dbReference type="UniPathway" id="UPA01057">
    <property type="reaction ID" value="UER00164"/>
</dbReference>
<dbReference type="Pfam" id="PF02776">
    <property type="entry name" value="TPP_enzyme_N"/>
    <property type="match status" value="1"/>
</dbReference>
<comment type="function">
    <text evidence="6">Catalyzes the thiamine diphosphate-dependent decarboxylation of 2-oxoglutarate and the subsequent addition of the resulting succinic semialdehyde-thiamine pyrophosphate anion to isochorismate to yield 2-succinyl-5-enolpyruvyl-6-hydroxy-3-cyclohexene-1-carboxylate (SEPHCHC).</text>
</comment>
<keyword evidence="1 6" id="KW-0808">Transferase</keyword>
<dbReference type="PANTHER" id="PTHR42916:SF1">
    <property type="entry name" value="PROTEIN PHYLLO, CHLOROPLASTIC"/>
    <property type="match status" value="1"/>
</dbReference>